<organism evidence="1 2">
    <name type="scientific">Edhazardia aedis (strain USNM 41457)</name>
    <name type="common">Microsporidian parasite</name>
    <dbReference type="NCBI Taxonomy" id="1003232"/>
    <lineage>
        <taxon>Eukaryota</taxon>
        <taxon>Fungi</taxon>
        <taxon>Fungi incertae sedis</taxon>
        <taxon>Microsporidia</taxon>
        <taxon>Edhazardia</taxon>
    </lineage>
</organism>
<dbReference type="EMBL" id="AFBI03000054">
    <property type="protein sequence ID" value="EJW02851.1"/>
    <property type="molecule type" value="Genomic_DNA"/>
</dbReference>
<protein>
    <submittedName>
        <fullName evidence="1">Uncharacterized protein</fullName>
    </submittedName>
</protein>
<dbReference type="HOGENOM" id="CLU_1229914_0_0_1"/>
<gene>
    <name evidence="1" type="ORF">EDEG_02764</name>
</gene>
<dbReference type="AlphaFoldDB" id="J9D4V6"/>
<dbReference type="VEuPathDB" id="MicrosporidiaDB:EDEG_02764"/>
<comment type="caution">
    <text evidence="1">The sequence shown here is derived from an EMBL/GenBank/DDBJ whole genome shotgun (WGS) entry which is preliminary data.</text>
</comment>
<evidence type="ECO:0000313" key="2">
    <source>
        <dbReference type="Proteomes" id="UP000003163"/>
    </source>
</evidence>
<reference evidence="1 2" key="1">
    <citation type="submission" date="2011-08" db="EMBL/GenBank/DDBJ databases">
        <authorList>
            <person name="Liu Z.J."/>
            <person name="Shi F.L."/>
            <person name="Lu J.Q."/>
            <person name="Li M."/>
            <person name="Wang Z.L."/>
        </authorList>
    </citation>
    <scope>NUCLEOTIDE SEQUENCE [LARGE SCALE GENOMIC DNA]</scope>
    <source>
        <strain evidence="1 2">USNM 41457</strain>
    </source>
</reference>
<name>J9D4V6_EDHAE</name>
<proteinExistence type="predicted"/>
<dbReference type="Proteomes" id="UP000003163">
    <property type="component" value="Unassembled WGS sequence"/>
</dbReference>
<evidence type="ECO:0000313" key="1">
    <source>
        <dbReference type="EMBL" id="EJW02851.1"/>
    </source>
</evidence>
<accession>J9D4V6</accession>
<dbReference type="InParanoid" id="J9D4V6"/>
<sequence>MNFSIISVIILNIQFTKCSIFRRLYSHFREFSMKNRGRSQLENTNLKTCLPDDPISNRIYINLHIPKSYNGNKLRRTFSEAAEFLNTTIHRKEFNKVASNLKDFENFEQKMDTDMMNKTKCLFKFADSVCRIIVNHYENLKENLFYESCEVSKKLDVIFQIYITSKDNNSSIDVFLRCKISWNLNDFCNKYDEKNVYRYAMVDLYNLKRPDNVKSILYYELNFDH</sequence>
<keyword evidence="2" id="KW-1185">Reference proteome</keyword>
<reference evidence="2" key="2">
    <citation type="submission" date="2015-07" db="EMBL/GenBank/DDBJ databases">
        <title>Contrasting host-pathogen interactions and genome evolution in two generalist and specialist microsporidian pathogens of mosquitoes.</title>
        <authorList>
            <consortium name="The Broad Institute Genomics Platform"/>
            <consortium name="The Broad Institute Genome Sequencing Center for Infectious Disease"/>
            <person name="Cuomo C.A."/>
            <person name="Sanscrainte N.D."/>
            <person name="Goldberg J.M."/>
            <person name="Heiman D."/>
            <person name="Young S."/>
            <person name="Zeng Q."/>
            <person name="Becnel J.J."/>
            <person name="Birren B.W."/>
        </authorList>
    </citation>
    <scope>NUCLEOTIDE SEQUENCE [LARGE SCALE GENOMIC DNA]</scope>
    <source>
        <strain evidence="2">USNM 41457</strain>
    </source>
</reference>